<feature type="domain" description="Probable zinc-ribbon" evidence="2">
    <location>
        <begin position="324"/>
        <end position="367"/>
    </location>
</feature>
<feature type="region of interest" description="Disordered" evidence="1">
    <location>
        <begin position="151"/>
        <end position="188"/>
    </location>
</feature>
<evidence type="ECO:0000256" key="1">
    <source>
        <dbReference type="SAM" id="MobiDB-lite"/>
    </source>
</evidence>
<dbReference type="InterPro" id="IPR040244">
    <property type="entry name" value="EDR4-like"/>
</dbReference>
<name>A0AAX6E406_IRIPA</name>
<dbReference type="Pfam" id="PF22910">
    <property type="entry name" value="EDR4-like_1st"/>
    <property type="match status" value="1"/>
</dbReference>
<feature type="compositionally biased region" description="Low complexity" evidence="1">
    <location>
        <begin position="503"/>
        <end position="513"/>
    </location>
</feature>
<feature type="compositionally biased region" description="Low complexity" evidence="1">
    <location>
        <begin position="59"/>
        <end position="78"/>
    </location>
</feature>
<feature type="compositionally biased region" description="Basic and acidic residues" evidence="1">
    <location>
        <begin position="387"/>
        <end position="397"/>
    </location>
</feature>
<feature type="region of interest" description="Disordered" evidence="1">
    <location>
        <begin position="108"/>
        <end position="128"/>
    </location>
</feature>
<reference evidence="4" key="1">
    <citation type="journal article" date="2023" name="GigaByte">
        <title>Genome assembly of the bearded iris, Iris pallida Lam.</title>
        <authorList>
            <person name="Bruccoleri R.E."/>
            <person name="Oakeley E.J."/>
            <person name="Faust A.M.E."/>
            <person name="Altorfer M."/>
            <person name="Dessus-Babus S."/>
            <person name="Burckhardt D."/>
            <person name="Oertli M."/>
            <person name="Naumann U."/>
            <person name="Petersen F."/>
            <person name="Wong J."/>
        </authorList>
    </citation>
    <scope>NUCLEOTIDE SEQUENCE</scope>
    <source>
        <strain evidence="4">GSM-AAB239-AS_SAM_17_03QT</strain>
    </source>
</reference>
<dbReference type="Proteomes" id="UP001140949">
    <property type="component" value="Unassembled WGS sequence"/>
</dbReference>
<dbReference type="PANTHER" id="PTHR31105">
    <property type="entry name" value="EXTRA-LARGE G-PROTEIN-LIKE"/>
    <property type="match status" value="1"/>
</dbReference>
<dbReference type="Pfam" id="PF11331">
    <property type="entry name" value="Zn_ribbon_12"/>
    <property type="match status" value="1"/>
</dbReference>
<organism evidence="4 5">
    <name type="scientific">Iris pallida</name>
    <name type="common">Sweet iris</name>
    <dbReference type="NCBI Taxonomy" id="29817"/>
    <lineage>
        <taxon>Eukaryota</taxon>
        <taxon>Viridiplantae</taxon>
        <taxon>Streptophyta</taxon>
        <taxon>Embryophyta</taxon>
        <taxon>Tracheophyta</taxon>
        <taxon>Spermatophyta</taxon>
        <taxon>Magnoliopsida</taxon>
        <taxon>Liliopsida</taxon>
        <taxon>Asparagales</taxon>
        <taxon>Iridaceae</taxon>
        <taxon>Iridoideae</taxon>
        <taxon>Irideae</taxon>
        <taxon>Iris</taxon>
    </lineage>
</organism>
<protein>
    <submittedName>
        <fullName evidence="4">Protein ENHANCED DISEASE RESISTANCE 4-like</fullName>
    </submittedName>
</protein>
<feature type="compositionally biased region" description="Low complexity" evidence="1">
    <location>
        <begin position="116"/>
        <end position="128"/>
    </location>
</feature>
<feature type="domain" description="Enhanced disease resistance 4-like N-terminal" evidence="3">
    <location>
        <begin position="8"/>
        <end position="40"/>
    </location>
</feature>
<reference evidence="4" key="2">
    <citation type="submission" date="2023-04" db="EMBL/GenBank/DDBJ databases">
        <authorList>
            <person name="Bruccoleri R.E."/>
            <person name="Oakeley E.J."/>
            <person name="Faust A.-M."/>
            <person name="Dessus-Babus S."/>
            <person name="Altorfer M."/>
            <person name="Burckhardt D."/>
            <person name="Oertli M."/>
            <person name="Naumann U."/>
            <person name="Petersen F."/>
            <person name="Wong J."/>
        </authorList>
    </citation>
    <scope>NUCLEOTIDE SEQUENCE</scope>
    <source>
        <strain evidence="4">GSM-AAB239-AS_SAM_17_03QT</strain>
        <tissue evidence="4">Leaf</tissue>
    </source>
</reference>
<feature type="compositionally biased region" description="Polar residues" evidence="1">
    <location>
        <begin position="404"/>
        <end position="413"/>
    </location>
</feature>
<dbReference type="AlphaFoldDB" id="A0AAX6E406"/>
<feature type="compositionally biased region" description="Polar residues" evidence="1">
    <location>
        <begin position="176"/>
        <end position="186"/>
    </location>
</feature>
<feature type="compositionally biased region" description="Basic residues" evidence="1">
    <location>
        <begin position="164"/>
        <end position="173"/>
    </location>
</feature>
<dbReference type="GO" id="GO:1900150">
    <property type="term" value="P:regulation of defense response to fungus"/>
    <property type="evidence" value="ECO:0007669"/>
    <property type="project" value="InterPro"/>
</dbReference>
<accession>A0AAX6E406</accession>
<keyword evidence="5" id="KW-1185">Reference proteome</keyword>
<evidence type="ECO:0000313" key="4">
    <source>
        <dbReference type="EMBL" id="KAJ6798766.1"/>
    </source>
</evidence>
<feature type="region of interest" description="Disordered" evidence="1">
    <location>
        <begin position="444"/>
        <end position="513"/>
    </location>
</feature>
<sequence>MASATVGVRFVRCPKCDKLLTEFHQVPVYRCGGCGTVLRAKIRASTAETTVRGSVETDSQSPAESSSSSSVNRSASPANQADTSLVVDNGMPKLEQPEPDLRVLTENLPERGNQDLPNSSLNEESSSYPCRVDNGAGCLEDGIRFTSLAYDDASDSSRDEQPLSRRRFGHKKASGTEGSTQPQTQGIPAEFPNEIRSLERDTTFGSDDFHSVQNWMGSEIGDDDLIALSKDLLLRGNVPTKASYSEPDHLKILRKVDELRDELREFLTKKTSEGKRGSHFISRPRDVCCRSDTPPRVPKVPTQSEKWATAKKHAAKRYFRPVCGGAPFVVCYKCWELLQLPADFLVSGKTMHKLRCGACSEVLVFSFRPRVPADPPRTPAEAQHPPSEVDHRDDDSSRGGPASQDVSRSSSYSTKRRNWQRANASRLHLLMGYSSASDILFEGDGRRHADGGNNSSETSTPQFYRPPPRLPRDDRRRRYGEQGGTGAGTSKSPEVQQEEAEESAAAAPRRRGSAALGLLKKGVRELSHGLESVKLKVQSRG</sequence>
<feature type="region of interest" description="Disordered" evidence="1">
    <location>
        <begin position="373"/>
        <end position="418"/>
    </location>
</feature>
<gene>
    <name evidence="4" type="ORF">M6B38_210875</name>
</gene>
<evidence type="ECO:0000259" key="3">
    <source>
        <dbReference type="Pfam" id="PF22910"/>
    </source>
</evidence>
<evidence type="ECO:0000259" key="2">
    <source>
        <dbReference type="Pfam" id="PF11331"/>
    </source>
</evidence>
<feature type="region of interest" description="Disordered" evidence="1">
    <location>
        <begin position="45"/>
        <end position="96"/>
    </location>
</feature>
<dbReference type="PANTHER" id="PTHR31105:SF38">
    <property type="entry name" value="PROTEIN ENHANCED DISEASE RESISTANCE 4"/>
    <property type="match status" value="1"/>
</dbReference>
<dbReference type="EMBL" id="JANAVB010040218">
    <property type="protein sequence ID" value="KAJ6798766.1"/>
    <property type="molecule type" value="Genomic_DNA"/>
</dbReference>
<evidence type="ECO:0000313" key="5">
    <source>
        <dbReference type="Proteomes" id="UP001140949"/>
    </source>
</evidence>
<proteinExistence type="predicted"/>
<feature type="compositionally biased region" description="Polar residues" evidence="1">
    <location>
        <begin position="452"/>
        <end position="462"/>
    </location>
</feature>
<feature type="compositionally biased region" description="Basic and acidic residues" evidence="1">
    <location>
        <begin position="470"/>
        <end position="480"/>
    </location>
</feature>
<dbReference type="InterPro" id="IPR021480">
    <property type="entry name" value="Zinc_ribbon_12"/>
</dbReference>
<comment type="caution">
    <text evidence="4">The sequence shown here is derived from an EMBL/GenBank/DDBJ whole genome shotgun (WGS) entry which is preliminary data.</text>
</comment>
<dbReference type="InterPro" id="IPR055126">
    <property type="entry name" value="EDR4-like_N"/>
</dbReference>
<feature type="compositionally biased region" description="Polar residues" evidence="1">
    <location>
        <begin position="46"/>
        <end position="58"/>
    </location>
</feature>